<organism evidence="1 2">
    <name type="scientific">Petralouisia muris</name>
    <dbReference type="NCBI Taxonomy" id="3032872"/>
    <lineage>
        <taxon>Bacteria</taxon>
        <taxon>Bacillati</taxon>
        <taxon>Bacillota</taxon>
        <taxon>Clostridia</taxon>
        <taxon>Lachnospirales</taxon>
        <taxon>Lachnospiraceae</taxon>
        <taxon>Petralouisia</taxon>
    </lineage>
</organism>
<accession>A0AC61RS04</accession>
<evidence type="ECO:0000313" key="2">
    <source>
        <dbReference type="Proteomes" id="UP000304953"/>
    </source>
</evidence>
<reference evidence="1" key="1">
    <citation type="submission" date="2019-04" db="EMBL/GenBank/DDBJ databases">
        <title>Microbes associate with the intestines of laboratory mice.</title>
        <authorList>
            <person name="Navarre W."/>
            <person name="Wong E."/>
            <person name="Huang K."/>
            <person name="Tropini C."/>
            <person name="Ng K."/>
            <person name="Yu B."/>
        </authorList>
    </citation>
    <scope>NUCLEOTIDE SEQUENCE</scope>
    <source>
        <strain evidence="1">NM01_1-7b</strain>
    </source>
</reference>
<keyword evidence="2" id="KW-1185">Reference proteome</keyword>
<evidence type="ECO:0000313" key="1">
    <source>
        <dbReference type="EMBL" id="TGY91769.1"/>
    </source>
</evidence>
<sequence>MDQTKKIPVWRKFAYGCGAGGSNVLSTVFASFLLSYYTDTAMIAAGAVATIMIVCRVLDGVTDFAMGGIIDKTHTKIGKARPWLIIAAPLMCIGLILIFRVNANWAETTKIIYAYLTYIFVNCIVYTILGVAHTALLARMTRDPKDRNTTSTFSSLMNGIVGLFVGTAVSVLYMKLGWELTGIILGVIAGVLILIPGLFCVETVGMDEPVSEGPGGPGPKSGESVPMGVQLKAVLQNRYFWIALILGAIILLINANAIAFQIYYCGIVMGNPGVMTQLMVYGQAPGLIMLLIMPYIANKFSKRIFMAASCIILILGFAVTGMAGANINMLIAGTILRSLGVTPMFAGLYAFCADAADYGEWKTGVRSEGFMASSQSIGSKIGMGLGQALPAMILAVAGYDATQMVQSDKVVAYVRFGFGWLGVILSFVLLLGVLAMNVEKYLPEIRAALGEPKKPPM</sequence>
<protein>
    <submittedName>
        <fullName evidence="1">MFS transporter</fullName>
    </submittedName>
</protein>
<proteinExistence type="predicted"/>
<dbReference type="Proteomes" id="UP000304953">
    <property type="component" value="Unassembled WGS sequence"/>
</dbReference>
<comment type="caution">
    <text evidence="1">The sequence shown here is derived from an EMBL/GenBank/DDBJ whole genome shotgun (WGS) entry which is preliminary data.</text>
</comment>
<gene>
    <name evidence="1" type="ORF">E5329_19920</name>
</gene>
<dbReference type="EMBL" id="SRYA01000051">
    <property type="protein sequence ID" value="TGY91769.1"/>
    <property type="molecule type" value="Genomic_DNA"/>
</dbReference>
<name>A0AC61RS04_9FIRM</name>